<proteinExistence type="predicted"/>
<dbReference type="EMBL" id="BART01006084">
    <property type="protein sequence ID" value="GAG57515.1"/>
    <property type="molecule type" value="Genomic_DNA"/>
</dbReference>
<protein>
    <submittedName>
        <fullName evidence="1">Uncharacterized protein</fullName>
    </submittedName>
</protein>
<comment type="caution">
    <text evidence="1">The sequence shown here is derived from an EMBL/GenBank/DDBJ whole genome shotgun (WGS) entry which is preliminary data.</text>
</comment>
<name>X0YN26_9ZZZZ</name>
<gene>
    <name evidence="1" type="ORF">S01H4_13835</name>
</gene>
<dbReference type="AlphaFoldDB" id="X0YN26"/>
<accession>X0YN26</accession>
<evidence type="ECO:0000313" key="1">
    <source>
        <dbReference type="EMBL" id="GAG57515.1"/>
    </source>
</evidence>
<sequence length="87" mass="9736">MDLALTIEKLDPKARYLLNHSEDDGYQVILEWRGPGTLPKQAELDLAWSLVLKDQADLAIIEQERQAALLRVKADAALADIVKVLDL</sequence>
<reference evidence="1" key="1">
    <citation type="journal article" date="2014" name="Front. Microbiol.">
        <title>High frequency of phylogenetically diverse reductive dehalogenase-homologous genes in deep subseafloor sedimentary metagenomes.</title>
        <authorList>
            <person name="Kawai M."/>
            <person name="Futagami T."/>
            <person name="Toyoda A."/>
            <person name="Takaki Y."/>
            <person name="Nishi S."/>
            <person name="Hori S."/>
            <person name="Arai W."/>
            <person name="Tsubouchi T."/>
            <person name="Morono Y."/>
            <person name="Uchiyama I."/>
            <person name="Ito T."/>
            <person name="Fujiyama A."/>
            <person name="Inagaki F."/>
            <person name="Takami H."/>
        </authorList>
    </citation>
    <scope>NUCLEOTIDE SEQUENCE</scope>
    <source>
        <strain evidence="1">Expedition CK06-06</strain>
    </source>
</reference>
<organism evidence="1">
    <name type="scientific">marine sediment metagenome</name>
    <dbReference type="NCBI Taxonomy" id="412755"/>
    <lineage>
        <taxon>unclassified sequences</taxon>
        <taxon>metagenomes</taxon>
        <taxon>ecological metagenomes</taxon>
    </lineage>
</organism>